<keyword evidence="3 10" id="KW-0808">Transferase</keyword>
<comment type="similarity">
    <text evidence="1">Belongs to the protein kinase superfamily. CAMK Ser/Thr protein kinase family. NIM1 subfamily.</text>
</comment>
<protein>
    <submittedName>
        <fullName evidence="10">tRNA (Cytidine(32)/guanosine(34)-2'-O)-methyltransferase</fullName>
        <ecNumber evidence="10">2.1.1.205</ecNumber>
    </submittedName>
</protein>
<dbReference type="PANTHER" id="PTHR24346:SF82">
    <property type="entry name" value="KP78A-RELATED"/>
    <property type="match status" value="1"/>
</dbReference>
<feature type="region of interest" description="Disordered" evidence="8">
    <location>
        <begin position="1"/>
        <end position="97"/>
    </location>
</feature>
<organism evidence="10 11">
    <name type="scientific">Malassezia yamatoensis</name>
    <dbReference type="NCBI Taxonomy" id="253288"/>
    <lineage>
        <taxon>Eukaryota</taxon>
        <taxon>Fungi</taxon>
        <taxon>Dikarya</taxon>
        <taxon>Basidiomycota</taxon>
        <taxon>Ustilaginomycotina</taxon>
        <taxon>Malasseziomycetes</taxon>
        <taxon>Malasseziales</taxon>
        <taxon>Malasseziaceae</taxon>
        <taxon>Malassezia</taxon>
    </lineage>
</organism>
<sequence>MRTGAIVDDHDASKPSTGQYVTGQSSRNVYQPNRNLIQRQGTQALHSTMDEGSISLQSSSSRPPRHGAQCGPNSELANPSRHPADAMNEPDRSPQHQPVDWEWMASLGLYGNHASQQGQSSSISSLNDMFTALPSIASTSESASLPTQEGTSLQPSNSIRSQRNWSEFDGHPVSPLPSPMIRSNLDTFDSARELSNLDMPSSPTAKLSRTQAFFSPNAHLAPPKPPQTRNISRSASSRVSGNASDVQRTRQRALSSPFQNAPPSFGEPIVAVQDEYGEAKQDTLLNPMRCTSPNLNTTPLRLFVPLPAESKTAETSSRHVHGPSVHVTNDSINPSKTSPLEKDEQLDSSLDNLYASSHTADPDHSQSTDPFSQSVDLATEQEDDQEGYVGPYRVLSRLGTGAFSKVLLAEPLDRSSPLQGRVALKMIACKPWEVDKRMRVSWIREAQVLRHISHPNIVRFVDSFRTPNHYTLVLDAIDGGELFDLLAHHQSSIAQREWLVRRIFGELASAVSWMHQHNLVHRDIKLENIMLTRTLFASQSKTLTPSMLGPIPLVRLTDFGLARFIQPDQLLQTRCGSEEYAAPELIIGKKYDGKKTDTWALGVVLFALLTGGLPFLQDHSQPANRTVFDQPTRERHHEQASLVDQEAKLRKAHLLRIAKGELRWPERCNDLSENELTPNYEHALRLATPQAKRITQRYLRRDASRRANCSEIWKDPWFLQGSFNKTQLDSLNPEPNDDATILCVAAEDSASNQRVALPYDPTAPLGRTWAKKYAYTRDESTPDLRDLPL</sequence>
<evidence type="ECO:0000313" key="10">
    <source>
        <dbReference type="EMBL" id="WFD00565.1"/>
    </source>
</evidence>
<evidence type="ECO:0000256" key="8">
    <source>
        <dbReference type="SAM" id="MobiDB-lite"/>
    </source>
</evidence>
<evidence type="ECO:0000256" key="5">
    <source>
        <dbReference type="ARBA" id="ARBA00022777"/>
    </source>
</evidence>
<keyword evidence="10" id="KW-0489">Methyltransferase</keyword>
<evidence type="ECO:0000256" key="6">
    <source>
        <dbReference type="ARBA" id="ARBA00022840"/>
    </source>
</evidence>
<feature type="binding site" evidence="7">
    <location>
        <position position="430"/>
    </location>
    <ligand>
        <name>ATP</name>
        <dbReference type="ChEBI" id="CHEBI:30616"/>
    </ligand>
</feature>
<keyword evidence="5" id="KW-0418">Kinase</keyword>
<dbReference type="PANTHER" id="PTHR24346">
    <property type="entry name" value="MAP/MICROTUBULE AFFINITY-REGULATING KINASE"/>
    <property type="match status" value="1"/>
</dbReference>
<dbReference type="Gene3D" id="1.10.510.10">
    <property type="entry name" value="Transferase(Phosphotransferase) domain 1"/>
    <property type="match status" value="1"/>
</dbReference>
<dbReference type="InterPro" id="IPR017441">
    <property type="entry name" value="Protein_kinase_ATP_BS"/>
</dbReference>
<keyword evidence="6 7" id="KW-0067">ATP-binding</keyword>
<gene>
    <name evidence="10" type="ORF">MYAM1_003316</name>
</gene>
<dbReference type="SUPFAM" id="SSF56112">
    <property type="entry name" value="Protein kinase-like (PK-like)"/>
    <property type="match status" value="1"/>
</dbReference>
<dbReference type="GO" id="GO:0008168">
    <property type="term" value="F:methyltransferase activity"/>
    <property type="evidence" value="ECO:0007669"/>
    <property type="project" value="UniProtKB-KW"/>
</dbReference>
<dbReference type="EMBL" id="CP119947">
    <property type="protein sequence ID" value="WFD00565.1"/>
    <property type="molecule type" value="Genomic_DNA"/>
</dbReference>
<dbReference type="InterPro" id="IPR011009">
    <property type="entry name" value="Kinase-like_dom_sf"/>
</dbReference>
<evidence type="ECO:0000259" key="9">
    <source>
        <dbReference type="PROSITE" id="PS50011"/>
    </source>
</evidence>
<feature type="compositionally biased region" description="Polar residues" evidence="8">
    <location>
        <begin position="227"/>
        <end position="262"/>
    </location>
</feature>
<feature type="region of interest" description="Disordered" evidence="8">
    <location>
        <begin position="140"/>
        <end position="182"/>
    </location>
</feature>
<evidence type="ECO:0000313" key="11">
    <source>
        <dbReference type="Proteomes" id="UP001219567"/>
    </source>
</evidence>
<keyword evidence="11" id="KW-1185">Reference proteome</keyword>
<reference evidence="10 11" key="1">
    <citation type="submission" date="2023-03" db="EMBL/GenBank/DDBJ databases">
        <title>Mating type loci evolution in Malassezia.</title>
        <authorList>
            <person name="Coelho M.A."/>
        </authorList>
    </citation>
    <scope>NUCLEOTIDE SEQUENCE [LARGE SCALE GENOMIC DNA]</scope>
    <source>
        <strain evidence="10 11">CBS 9725</strain>
    </source>
</reference>
<accession>A0AAJ5YUC4</accession>
<dbReference type="SMART" id="SM00220">
    <property type="entry name" value="S_TKc"/>
    <property type="match status" value="1"/>
</dbReference>
<dbReference type="GO" id="GO:0035556">
    <property type="term" value="P:intracellular signal transduction"/>
    <property type="evidence" value="ECO:0007669"/>
    <property type="project" value="TreeGrafter"/>
</dbReference>
<feature type="compositionally biased region" description="Polar residues" evidence="8">
    <location>
        <begin position="347"/>
        <end position="359"/>
    </location>
</feature>
<dbReference type="AlphaFoldDB" id="A0AAJ5YUC4"/>
<dbReference type="GO" id="GO:0004674">
    <property type="term" value="F:protein serine/threonine kinase activity"/>
    <property type="evidence" value="ECO:0007669"/>
    <property type="project" value="UniProtKB-KW"/>
</dbReference>
<feature type="compositionally biased region" description="Polar residues" evidence="8">
    <location>
        <begin position="140"/>
        <end position="165"/>
    </location>
</feature>
<feature type="region of interest" description="Disordered" evidence="8">
    <location>
        <begin position="309"/>
        <end position="388"/>
    </location>
</feature>
<dbReference type="PROSITE" id="PS00108">
    <property type="entry name" value="PROTEIN_KINASE_ST"/>
    <property type="match status" value="1"/>
</dbReference>
<evidence type="ECO:0000256" key="7">
    <source>
        <dbReference type="PROSITE-ProRule" id="PRU10141"/>
    </source>
</evidence>
<dbReference type="PROSITE" id="PS50011">
    <property type="entry name" value="PROTEIN_KINASE_DOM"/>
    <property type="match status" value="1"/>
</dbReference>
<dbReference type="Pfam" id="PF00069">
    <property type="entry name" value="Pkinase"/>
    <property type="match status" value="1"/>
</dbReference>
<evidence type="ECO:0000256" key="4">
    <source>
        <dbReference type="ARBA" id="ARBA00022741"/>
    </source>
</evidence>
<dbReference type="InterPro" id="IPR008271">
    <property type="entry name" value="Ser/Thr_kinase_AS"/>
</dbReference>
<feature type="compositionally biased region" description="Polar residues" evidence="8">
    <location>
        <begin position="326"/>
        <end position="338"/>
    </location>
</feature>
<keyword evidence="4 7" id="KW-0547">Nucleotide-binding</keyword>
<dbReference type="Proteomes" id="UP001219567">
    <property type="component" value="Chromosome 5"/>
</dbReference>
<evidence type="ECO:0000256" key="1">
    <source>
        <dbReference type="ARBA" id="ARBA00010791"/>
    </source>
</evidence>
<name>A0AAJ5YUC4_9BASI</name>
<proteinExistence type="inferred from homology"/>
<feature type="region of interest" description="Disordered" evidence="8">
    <location>
        <begin position="215"/>
        <end position="266"/>
    </location>
</feature>
<evidence type="ECO:0000256" key="3">
    <source>
        <dbReference type="ARBA" id="ARBA00022679"/>
    </source>
</evidence>
<dbReference type="PROSITE" id="PS00107">
    <property type="entry name" value="PROTEIN_KINASE_ATP"/>
    <property type="match status" value="1"/>
</dbReference>
<dbReference type="GO" id="GO:0032259">
    <property type="term" value="P:methylation"/>
    <property type="evidence" value="ECO:0007669"/>
    <property type="project" value="UniProtKB-KW"/>
</dbReference>
<feature type="compositionally biased region" description="Polar residues" evidence="8">
    <location>
        <begin position="14"/>
        <end position="46"/>
    </location>
</feature>
<dbReference type="GO" id="GO:0005737">
    <property type="term" value="C:cytoplasm"/>
    <property type="evidence" value="ECO:0007669"/>
    <property type="project" value="TreeGrafter"/>
</dbReference>
<dbReference type="EC" id="2.1.1.205" evidence="10"/>
<feature type="domain" description="Protein kinase" evidence="9">
    <location>
        <begin position="392"/>
        <end position="718"/>
    </location>
</feature>
<keyword evidence="2" id="KW-0723">Serine/threonine-protein kinase</keyword>
<feature type="compositionally biased region" description="Polar residues" evidence="8">
    <location>
        <begin position="367"/>
        <end position="376"/>
    </location>
</feature>
<evidence type="ECO:0000256" key="2">
    <source>
        <dbReference type="ARBA" id="ARBA00022527"/>
    </source>
</evidence>
<dbReference type="InterPro" id="IPR000719">
    <property type="entry name" value="Prot_kinase_dom"/>
</dbReference>
<dbReference type="GO" id="GO:0005524">
    <property type="term" value="F:ATP binding"/>
    <property type="evidence" value="ECO:0007669"/>
    <property type="project" value="UniProtKB-UniRule"/>
</dbReference>